<sequence>MVQRHLVPWIQNPQSLSTSSGGSTGPSRHEPQAAPVTSSKKSEGPYPWFLGLTVILCCLLLTACIVLGVLYDRESKNNHNSEMEALLSNYQNVSSLYQRAAEANAQLQRENINLTQRNTWLVGQNEGLTHNNTQLMDQNGNLTLENTQLRQEIWNLTCANDRLCNKTSNITACNAEIEGENVNMSHAIDLLERQNRNLTELNARLEKENRNLSDANNLLKGKVDRLTEDNAQGHMENQQLLSQNSWLEEENRNLTQRNVWLHQENQNLSDANSLLRDWCKRAEENSTQLQKENQGVLDQNNLLRNQNQILTHQREMLVAEIQDLTNVNARLRMETVKLMAQLQELLQKYASLDQYCPKVNHETQERLCKKCESRWIAFQSKCYFFSTDTKSWNASWNQCKSEGADLLVVNSVEEQKFAFRTSQAVNQGGTRVWIGLTDEQKEGEWHWVDGSLVTDDLQFWHTRTNGANEPDDWKGTNPLGEDCGHLDTIWQELTSWMDGSCDEAYRWICEKSV</sequence>
<dbReference type="Proteomes" id="UP001046870">
    <property type="component" value="Chromosome 1"/>
</dbReference>
<keyword evidence="5" id="KW-0472">Membrane</keyword>
<dbReference type="EMBL" id="JAFDVH010000001">
    <property type="protein sequence ID" value="KAG7492333.1"/>
    <property type="molecule type" value="Genomic_DNA"/>
</dbReference>
<comment type="caution">
    <text evidence="7">The sequence shown here is derived from an EMBL/GenBank/DDBJ whole genome shotgun (WGS) entry which is preliminary data.</text>
</comment>
<dbReference type="InterPro" id="IPR016186">
    <property type="entry name" value="C-type_lectin-like/link_sf"/>
</dbReference>
<name>A0A9D3QLJ9_MEGAT</name>
<proteinExistence type="predicted"/>
<feature type="domain" description="C-type lectin" evidence="6">
    <location>
        <begin position="378"/>
        <end position="510"/>
    </location>
</feature>
<dbReference type="AlphaFoldDB" id="A0A9D3QLJ9"/>
<dbReference type="InterPro" id="IPR018378">
    <property type="entry name" value="C-type_lectin_CS"/>
</dbReference>
<evidence type="ECO:0000256" key="3">
    <source>
        <dbReference type="SAM" id="Coils"/>
    </source>
</evidence>
<dbReference type="InterPro" id="IPR033989">
    <property type="entry name" value="CD209-like_CTLD"/>
</dbReference>
<gene>
    <name evidence="7" type="ORF">MATL_G00013150</name>
</gene>
<evidence type="ECO:0000256" key="5">
    <source>
        <dbReference type="SAM" id="Phobius"/>
    </source>
</evidence>
<dbReference type="CDD" id="cd03590">
    <property type="entry name" value="CLECT_DC-SIGN_like"/>
    <property type="match status" value="1"/>
</dbReference>
<keyword evidence="5" id="KW-1133">Transmembrane helix</keyword>
<dbReference type="PANTHER" id="PTHR22803">
    <property type="entry name" value="MANNOSE, PHOSPHOLIPASE, LECTIN RECEPTOR RELATED"/>
    <property type="match status" value="1"/>
</dbReference>
<keyword evidence="1" id="KW-0430">Lectin</keyword>
<evidence type="ECO:0000256" key="2">
    <source>
        <dbReference type="ARBA" id="ARBA00023157"/>
    </source>
</evidence>
<evidence type="ECO:0000256" key="4">
    <source>
        <dbReference type="SAM" id="MobiDB-lite"/>
    </source>
</evidence>
<keyword evidence="3" id="KW-0175">Coiled coil</keyword>
<feature type="coiled-coil region" evidence="3">
    <location>
        <begin position="90"/>
        <end position="348"/>
    </location>
</feature>
<evidence type="ECO:0000256" key="1">
    <source>
        <dbReference type="ARBA" id="ARBA00022734"/>
    </source>
</evidence>
<keyword evidence="5" id="KW-0812">Transmembrane</keyword>
<accession>A0A9D3QLJ9</accession>
<dbReference type="InterPro" id="IPR050111">
    <property type="entry name" value="C-type_lectin/snaclec_domain"/>
</dbReference>
<dbReference type="Pfam" id="PF00059">
    <property type="entry name" value="Lectin_C"/>
    <property type="match status" value="1"/>
</dbReference>
<dbReference type="SMART" id="SM00034">
    <property type="entry name" value="CLECT"/>
    <property type="match status" value="1"/>
</dbReference>
<protein>
    <recommendedName>
        <fullName evidence="6">C-type lectin domain-containing protein</fullName>
    </recommendedName>
</protein>
<keyword evidence="8" id="KW-1185">Reference proteome</keyword>
<dbReference type="Gene3D" id="3.10.100.10">
    <property type="entry name" value="Mannose-Binding Protein A, subunit A"/>
    <property type="match status" value="1"/>
</dbReference>
<reference evidence="7" key="1">
    <citation type="submission" date="2021-01" db="EMBL/GenBank/DDBJ databases">
        <authorList>
            <person name="Zahm M."/>
            <person name="Roques C."/>
            <person name="Cabau C."/>
            <person name="Klopp C."/>
            <person name="Donnadieu C."/>
            <person name="Jouanno E."/>
            <person name="Lampietro C."/>
            <person name="Louis A."/>
            <person name="Herpin A."/>
            <person name="Echchiki A."/>
            <person name="Berthelot C."/>
            <person name="Parey E."/>
            <person name="Roest-Crollius H."/>
            <person name="Braasch I."/>
            <person name="Postlethwait J."/>
            <person name="Bobe J."/>
            <person name="Montfort J."/>
            <person name="Bouchez O."/>
            <person name="Begum T."/>
            <person name="Mejri S."/>
            <person name="Adams A."/>
            <person name="Chen W.-J."/>
            <person name="Guiguen Y."/>
        </authorList>
    </citation>
    <scope>NUCLEOTIDE SEQUENCE</scope>
    <source>
        <strain evidence="7">YG-15Mar2019-1</strain>
        <tissue evidence="7">Brain</tissue>
    </source>
</reference>
<dbReference type="InterPro" id="IPR001304">
    <property type="entry name" value="C-type_lectin-like"/>
</dbReference>
<evidence type="ECO:0000259" key="6">
    <source>
        <dbReference type="PROSITE" id="PS50041"/>
    </source>
</evidence>
<dbReference type="PROSITE" id="PS00615">
    <property type="entry name" value="C_TYPE_LECTIN_1"/>
    <property type="match status" value="1"/>
</dbReference>
<dbReference type="InterPro" id="IPR016187">
    <property type="entry name" value="CTDL_fold"/>
</dbReference>
<dbReference type="OrthoDB" id="538816at2759"/>
<dbReference type="GO" id="GO:0030246">
    <property type="term" value="F:carbohydrate binding"/>
    <property type="evidence" value="ECO:0007669"/>
    <property type="project" value="UniProtKB-KW"/>
</dbReference>
<evidence type="ECO:0000313" key="8">
    <source>
        <dbReference type="Proteomes" id="UP001046870"/>
    </source>
</evidence>
<dbReference type="SUPFAM" id="SSF56436">
    <property type="entry name" value="C-type lectin-like"/>
    <property type="match status" value="1"/>
</dbReference>
<organism evidence="7 8">
    <name type="scientific">Megalops atlanticus</name>
    <name type="common">Tarpon</name>
    <name type="synonym">Clupea gigantea</name>
    <dbReference type="NCBI Taxonomy" id="7932"/>
    <lineage>
        <taxon>Eukaryota</taxon>
        <taxon>Metazoa</taxon>
        <taxon>Chordata</taxon>
        <taxon>Craniata</taxon>
        <taxon>Vertebrata</taxon>
        <taxon>Euteleostomi</taxon>
        <taxon>Actinopterygii</taxon>
        <taxon>Neopterygii</taxon>
        <taxon>Teleostei</taxon>
        <taxon>Elopiformes</taxon>
        <taxon>Megalopidae</taxon>
        <taxon>Megalops</taxon>
    </lineage>
</organism>
<feature type="region of interest" description="Disordered" evidence="4">
    <location>
        <begin position="12"/>
        <end position="42"/>
    </location>
</feature>
<feature type="transmembrane region" description="Helical" evidence="5">
    <location>
        <begin position="48"/>
        <end position="71"/>
    </location>
</feature>
<evidence type="ECO:0000313" key="7">
    <source>
        <dbReference type="EMBL" id="KAG7492333.1"/>
    </source>
</evidence>
<dbReference type="PROSITE" id="PS50041">
    <property type="entry name" value="C_TYPE_LECTIN_2"/>
    <property type="match status" value="1"/>
</dbReference>
<keyword evidence="2" id="KW-1015">Disulfide bond</keyword>